<feature type="domain" description="Xaa-Pro dipeptidyl-peptidase-like" evidence="1">
    <location>
        <begin position="40"/>
        <end position="280"/>
    </location>
</feature>
<dbReference type="eggNOG" id="COG1073">
    <property type="taxonomic scope" value="Bacteria"/>
</dbReference>
<proteinExistence type="predicted"/>
<protein>
    <submittedName>
        <fullName evidence="2">Hydrolase of the alpha/beta superfamily</fullName>
    </submittedName>
</protein>
<dbReference type="PANTHER" id="PTHR43265">
    <property type="entry name" value="ESTERASE ESTD"/>
    <property type="match status" value="1"/>
</dbReference>
<evidence type="ECO:0000313" key="2">
    <source>
        <dbReference type="EMBL" id="ABC31039.1"/>
    </source>
</evidence>
<dbReference type="Gene3D" id="3.40.50.1820">
    <property type="entry name" value="alpha/beta hydrolase"/>
    <property type="match status" value="1"/>
</dbReference>
<gene>
    <name evidence="2" type="ordered locus">HCH_04333</name>
</gene>
<keyword evidence="2" id="KW-0378">Hydrolase</keyword>
<dbReference type="Pfam" id="PF02129">
    <property type="entry name" value="Peptidase_S15"/>
    <property type="match status" value="1"/>
</dbReference>
<dbReference type="STRING" id="349521.HCH_04333"/>
<dbReference type="OrthoDB" id="9765647at2"/>
<accession>Q2SE85</accession>
<reference evidence="2 3" key="1">
    <citation type="journal article" date="2005" name="Nucleic Acids Res.">
        <title>Genomic blueprint of Hahella chejuensis, a marine microbe producing an algicidal agent.</title>
        <authorList>
            <person name="Jeong H."/>
            <person name="Yim J.H."/>
            <person name="Lee C."/>
            <person name="Choi S.-H."/>
            <person name="Park Y.K."/>
            <person name="Yoon S.H."/>
            <person name="Hur C.-G."/>
            <person name="Kang H.-Y."/>
            <person name="Kim D."/>
            <person name="Lee H.H."/>
            <person name="Park K.H."/>
            <person name="Park S.-H."/>
            <person name="Park H.-S."/>
            <person name="Lee H.K."/>
            <person name="Oh T.K."/>
            <person name="Kim J.F."/>
        </authorList>
    </citation>
    <scope>NUCLEOTIDE SEQUENCE [LARGE SCALE GENOMIC DNA]</scope>
    <source>
        <strain evidence="2 3">KCTC 2396</strain>
    </source>
</reference>
<dbReference type="EMBL" id="CP000155">
    <property type="protein sequence ID" value="ABC31039.1"/>
    <property type="molecule type" value="Genomic_DNA"/>
</dbReference>
<dbReference type="AlphaFoldDB" id="Q2SE85"/>
<organism evidence="2 3">
    <name type="scientific">Hahella chejuensis (strain KCTC 2396)</name>
    <dbReference type="NCBI Taxonomy" id="349521"/>
    <lineage>
        <taxon>Bacteria</taxon>
        <taxon>Pseudomonadati</taxon>
        <taxon>Pseudomonadota</taxon>
        <taxon>Gammaproteobacteria</taxon>
        <taxon>Oceanospirillales</taxon>
        <taxon>Hahellaceae</taxon>
        <taxon>Hahella</taxon>
    </lineage>
</organism>
<dbReference type="KEGG" id="hch:HCH_04333"/>
<dbReference type="PANTHER" id="PTHR43265:SF1">
    <property type="entry name" value="ESTERASE ESTD"/>
    <property type="match status" value="1"/>
</dbReference>
<evidence type="ECO:0000313" key="3">
    <source>
        <dbReference type="Proteomes" id="UP000000238"/>
    </source>
</evidence>
<sequence length="372" mass="40879">MKIVAGLLFVCVLVAVLVLGVLDQHSLKYGRRTDFTFPYDGQRLGATLLTPEGDGPFPVVVFLHGDGPVDRFANGGYVAIMNRLLERGVACLSWDKQGVGESSGDWLAQSMRERAGETVAGVKALRGQAGVDVGAVGVMAFSQGGWVLSELARGQADIDFMVAVGVAVNWRRQSLYLQRERMLRQGYSKEDIATALEFSEKADRYLAQNNLSYDQYLAWLRNSAPPAGVLTEPMSPERYRFAMRNMQADMSAGLARVNVPFLGLFGDKDRNVDFQESMRTIDSAFHSSNWRDYQLTLFPGATHSLLKAKYFDFQTPSEWTSSAEAMFLVLGPDAFVEGFLDTLGDWVVARSKDAEKKATNSQPGASGAQAIQ</sequence>
<dbReference type="HOGENOM" id="CLU_046683_0_0_6"/>
<dbReference type="InterPro" id="IPR029058">
    <property type="entry name" value="AB_hydrolase_fold"/>
</dbReference>
<dbReference type="SUPFAM" id="SSF53474">
    <property type="entry name" value="alpha/beta-Hydrolases"/>
    <property type="match status" value="1"/>
</dbReference>
<keyword evidence="3" id="KW-1185">Reference proteome</keyword>
<dbReference type="GO" id="GO:0052689">
    <property type="term" value="F:carboxylic ester hydrolase activity"/>
    <property type="evidence" value="ECO:0007669"/>
    <property type="project" value="TreeGrafter"/>
</dbReference>
<dbReference type="Proteomes" id="UP000000238">
    <property type="component" value="Chromosome"/>
</dbReference>
<dbReference type="InterPro" id="IPR000383">
    <property type="entry name" value="Xaa-Pro-like_dom"/>
</dbReference>
<dbReference type="InterPro" id="IPR053145">
    <property type="entry name" value="AB_hydrolase_Est10"/>
</dbReference>
<dbReference type="RefSeq" id="WP_011398106.1">
    <property type="nucleotide sequence ID" value="NC_007645.1"/>
</dbReference>
<name>Q2SE85_HAHCH</name>
<evidence type="ECO:0000259" key="1">
    <source>
        <dbReference type="Pfam" id="PF02129"/>
    </source>
</evidence>